<reference evidence="5" key="2">
    <citation type="submission" date="2021-04" db="EMBL/GenBank/DDBJ databases">
        <authorList>
            <person name="Gilroy R."/>
        </authorList>
    </citation>
    <scope>NUCLEOTIDE SEQUENCE</scope>
    <source>
        <strain evidence="5">ChiSjej1B19-8411</strain>
    </source>
</reference>
<feature type="active site" description="Acyl-thioester intermediate" evidence="2">
    <location>
        <position position="247"/>
    </location>
</feature>
<gene>
    <name evidence="5" type="primary">srtB</name>
    <name evidence="5" type="ORF">IAA45_00360</name>
</gene>
<organism evidence="5 6">
    <name type="scientific">Candidatus Blautia gallistercoris</name>
    <dbReference type="NCBI Taxonomy" id="2838490"/>
    <lineage>
        <taxon>Bacteria</taxon>
        <taxon>Bacillati</taxon>
        <taxon>Bacillota</taxon>
        <taxon>Clostridia</taxon>
        <taxon>Lachnospirales</taxon>
        <taxon>Lachnospiraceae</taxon>
        <taxon>Blautia</taxon>
    </lineage>
</organism>
<evidence type="ECO:0000256" key="2">
    <source>
        <dbReference type="PIRSR" id="PIRSR605754-1"/>
    </source>
</evidence>
<dbReference type="InterPro" id="IPR023365">
    <property type="entry name" value="Sortase_dom-sf"/>
</dbReference>
<protein>
    <submittedName>
        <fullName evidence="5">Class B sortase</fullName>
        <ecNumber evidence="5">3.4.22.71</ecNumber>
    </submittedName>
</protein>
<dbReference type="NCBIfam" id="TIGR03064">
    <property type="entry name" value="sortase_srtB"/>
    <property type="match status" value="1"/>
</dbReference>
<dbReference type="Proteomes" id="UP000886817">
    <property type="component" value="Unassembled WGS sequence"/>
</dbReference>
<dbReference type="Pfam" id="PF04203">
    <property type="entry name" value="Sortase"/>
    <property type="match status" value="1"/>
</dbReference>
<dbReference type="Gene3D" id="2.40.260.10">
    <property type="entry name" value="Sortase"/>
    <property type="match status" value="1"/>
</dbReference>
<dbReference type="InterPro" id="IPR009835">
    <property type="entry name" value="SrtB"/>
</dbReference>
<keyword evidence="4" id="KW-0812">Transmembrane</keyword>
<feature type="region of interest" description="Disordered" evidence="3">
    <location>
        <begin position="53"/>
        <end position="83"/>
    </location>
</feature>
<dbReference type="EMBL" id="DXEX01000009">
    <property type="protein sequence ID" value="HIX58157.1"/>
    <property type="molecule type" value="Genomic_DNA"/>
</dbReference>
<evidence type="ECO:0000256" key="3">
    <source>
        <dbReference type="SAM" id="MobiDB-lite"/>
    </source>
</evidence>
<proteinExistence type="predicted"/>
<feature type="active site" description="Proton donor/acceptor" evidence="2">
    <location>
        <position position="154"/>
    </location>
</feature>
<feature type="compositionally biased region" description="Acidic residues" evidence="3">
    <location>
        <begin position="66"/>
        <end position="76"/>
    </location>
</feature>
<keyword evidence="4" id="KW-0472">Membrane</keyword>
<evidence type="ECO:0000256" key="4">
    <source>
        <dbReference type="SAM" id="Phobius"/>
    </source>
</evidence>
<dbReference type="AlphaFoldDB" id="A0A9D1WHA3"/>
<dbReference type="SUPFAM" id="SSF63817">
    <property type="entry name" value="Sortase"/>
    <property type="match status" value="1"/>
</dbReference>
<comment type="caution">
    <text evidence="5">The sequence shown here is derived from an EMBL/GenBank/DDBJ whole genome shotgun (WGS) entry which is preliminary data.</text>
</comment>
<evidence type="ECO:0000313" key="5">
    <source>
        <dbReference type="EMBL" id="HIX58157.1"/>
    </source>
</evidence>
<name>A0A9D1WHA3_9FIRM</name>
<dbReference type="InterPro" id="IPR005754">
    <property type="entry name" value="Sortase"/>
</dbReference>
<dbReference type="CDD" id="cd05826">
    <property type="entry name" value="Sortase_B"/>
    <property type="match status" value="1"/>
</dbReference>
<keyword evidence="4" id="KW-1133">Transmembrane helix</keyword>
<keyword evidence="1 5" id="KW-0378">Hydrolase</keyword>
<dbReference type="EC" id="3.4.22.71" evidence="5"/>
<dbReference type="GO" id="GO:0016787">
    <property type="term" value="F:hydrolase activity"/>
    <property type="evidence" value="ECO:0007669"/>
    <property type="project" value="UniProtKB-KW"/>
</dbReference>
<reference evidence="5" key="1">
    <citation type="journal article" date="2021" name="PeerJ">
        <title>Extensive microbial diversity within the chicken gut microbiome revealed by metagenomics and culture.</title>
        <authorList>
            <person name="Gilroy R."/>
            <person name="Ravi A."/>
            <person name="Getino M."/>
            <person name="Pursley I."/>
            <person name="Horton D.L."/>
            <person name="Alikhan N.F."/>
            <person name="Baker D."/>
            <person name="Gharbi K."/>
            <person name="Hall N."/>
            <person name="Watson M."/>
            <person name="Adriaenssens E.M."/>
            <person name="Foster-Nyarko E."/>
            <person name="Jarju S."/>
            <person name="Secka A."/>
            <person name="Antonio M."/>
            <person name="Oren A."/>
            <person name="Chaudhuri R.R."/>
            <person name="La Ragione R."/>
            <person name="Hildebrand F."/>
            <person name="Pallen M.J."/>
        </authorList>
    </citation>
    <scope>NUCLEOTIDE SEQUENCE</scope>
    <source>
        <strain evidence="5">ChiSjej1B19-8411</strain>
    </source>
</reference>
<feature type="transmembrane region" description="Helical" evidence="4">
    <location>
        <begin position="12"/>
        <end position="35"/>
    </location>
</feature>
<accession>A0A9D1WHA3</accession>
<evidence type="ECO:0000313" key="6">
    <source>
        <dbReference type="Proteomes" id="UP000886817"/>
    </source>
</evidence>
<evidence type="ECO:0000256" key="1">
    <source>
        <dbReference type="ARBA" id="ARBA00022801"/>
    </source>
</evidence>
<sequence>MKKKQNKKKTFTDFLLTFLLVIAIGVFLFAAYQLYSIYSEYKKGVDEYNQLEELAVSENPNQKQADEEETEEEEDTPQPPITVDFEELKKINPDVVGWIYIEGIDVSYPVVQGEDNDEYLHHTYEGTYNFAGSIFLEYTNQGDFSDCNTIIYGHNMKNGSMFGKLKEFREDAYGKSPYIWILTPEGDYRYEIFSAYVTPVNSDTYTLFKGPDKEFQEYVEAMKENSEIETRDMEVDVKDKVITLSTCTGNESTRYVVQAIRIDEV</sequence>